<dbReference type="SMART" id="SM00342">
    <property type="entry name" value="HTH_ARAC"/>
    <property type="match status" value="1"/>
</dbReference>
<sequence length="88" mass="9881">MSRRTLQRHLAEHGTTWRNEVDLRRAERAETLLAQGRSTAAVAARLGFADDRALRKAYRRWHGTSPTGLAHADRSVASRDLGADPHRP</sequence>
<keyword evidence="1" id="KW-0805">Transcription regulation</keyword>
<name>A0ABC9YUR4_9NOCA</name>
<protein>
    <submittedName>
        <fullName evidence="7">Transcriptional regulator</fullName>
    </submittedName>
</protein>
<reference evidence="8" key="1">
    <citation type="submission" date="2015-07" db="EMBL/GenBank/DDBJ databases">
        <title>Nocardia seriolae U-1 whole genome shotgun sequence.</title>
        <authorList>
            <person name="Imajoh M."/>
            <person name="Fukumoto Y."/>
            <person name="Sukeda M."/>
            <person name="Yamane J."/>
            <person name="Yamasaki K."/>
            <person name="Shimizu M."/>
            <person name="Ohnishi K."/>
            <person name="Oshima S."/>
        </authorList>
    </citation>
    <scope>NUCLEOTIDE SEQUENCE [LARGE SCALE GENOMIC DNA]</scope>
    <source>
        <strain evidence="8">U-1</strain>
    </source>
</reference>
<evidence type="ECO:0000313" key="9">
    <source>
        <dbReference type="Proteomes" id="UP000180166"/>
    </source>
</evidence>
<evidence type="ECO:0000256" key="1">
    <source>
        <dbReference type="ARBA" id="ARBA00023015"/>
    </source>
</evidence>
<evidence type="ECO:0000313" key="7">
    <source>
        <dbReference type="EMBL" id="GAP29269.1"/>
    </source>
</evidence>
<keyword evidence="8" id="KW-1185">Reference proteome</keyword>
<dbReference type="Pfam" id="PF12833">
    <property type="entry name" value="HTH_18"/>
    <property type="match status" value="1"/>
</dbReference>
<dbReference type="InterPro" id="IPR009057">
    <property type="entry name" value="Homeodomain-like_sf"/>
</dbReference>
<evidence type="ECO:0000256" key="4">
    <source>
        <dbReference type="SAM" id="MobiDB-lite"/>
    </source>
</evidence>
<dbReference type="GO" id="GO:0003677">
    <property type="term" value="F:DNA binding"/>
    <property type="evidence" value="ECO:0007669"/>
    <property type="project" value="UniProtKB-KW"/>
</dbReference>
<organism evidence="7 8">
    <name type="scientific">Nocardia seriolae</name>
    <dbReference type="NCBI Taxonomy" id="37332"/>
    <lineage>
        <taxon>Bacteria</taxon>
        <taxon>Bacillati</taxon>
        <taxon>Actinomycetota</taxon>
        <taxon>Actinomycetes</taxon>
        <taxon>Mycobacteriales</taxon>
        <taxon>Nocardiaceae</taxon>
        <taxon>Nocardia</taxon>
    </lineage>
</organism>
<dbReference type="EMBL" id="BBYQ01000052">
    <property type="protein sequence ID" value="GAP29269.1"/>
    <property type="molecule type" value="Genomic_DNA"/>
</dbReference>
<dbReference type="AlphaFoldDB" id="A0ABC9YUR4"/>
<feature type="domain" description="HTH araC/xylS-type" evidence="5">
    <location>
        <begin position="1"/>
        <end position="72"/>
    </location>
</feature>
<dbReference type="KEGG" id="nsr:NS506_00257"/>
<evidence type="ECO:0000313" key="8">
    <source>
        <dbReference type="Proteomes" id="UP000037179"/>
    </source>
</evidence>
<dbReference type="PANTHER" id="PTHR47894:SF4">
    <property type="entry name" value="HTH-TYPE TRANSCRIPTIONAL REGULATOR GADX"/>
    <property type="match status" value="1"/>
</dbReference>
<dbReference type="PROSITE" id="PS01124">
    <property type="entry name" value="HTH_ARAC_FAMILY_2"/>
    <property type="match status" value="1"/>
</dbReference>
<gene>
    <name evidence="6" type="ORF">NS506_00257</name>
    <name evidence="7" type="ORF">NSK11_contig00052-0041</name>
</gene>
<dbReference type="InterPro" id="IPR018060">
    <property type="entry name" value="HTH_AraC"/>
</dbReference>
<dbReference type="Gene3D" id="1.10.10.60">
    <property type="entry name" value="Homeodomain-like"/>
    <property type="match status" value="1"/>
</dbReference>
<dbReference type="Proteomes" id="UP000037179">
    <property type="component" value="Unassembled WGS sequence"/>
</dbReference>
<feature type="compositionally biased region" description="Basic and acidic residues" evidence="4">
    <location>
        <begin position="71"/>
        <end position="88"/>
    </location>
</feature>
<dbReference type="Proteomes" id="UP000180166">
    <property type="component" value="Chromosome"/>
</dbReference>
<reference evidence="7 8" key="2">
    <citation type="journal article" date="2016" name="Genome Announc.">
        <title>Draft Genome Sequence of Erythromycin- and Oxytetracycline-Sensitive Nocardia seriolae Strain U-1 (NBRC 110359).</title>
        <authorList>
            <person name="Imajoh M."/>
            <person name="Sukeda M."/>
            <person name="Shimizu M."/>
            <person name="Yamane J."/>
            <person name="Ohnishi K."/>
            <person name="Oshima S."/>
        </authorList>
    </citation>
    <scope>NUCLEOTIDE SEQUENCE [LARGE SCALE GENOMIC DNA]</scope>
    <source>
        <strain evidence="7 8">U-1</strain>
    </source>
</reference>
<dbReference type="EMBL" id="CP017839">
    <property type="protein sequence ID" value="APA94344.1"/>
    <property type="molecule type" value="Genomic_DNA"/>
</dbReference>
<proteinExistence type="predicted"/>
<dbReference type="PANTHER" id="PTHR47894">
    <property type="entry name" value="HTH-TYPE TRANSCRIPTIONAL REGULATOR GADX"/>
    <property type="match status" value="1"/>
</dbReference>
<evidence type="ECO:0000256" key="3">
    <source>
        <dbReference type="ARBA" id="ARBA00023163"/>
    </source>
</evidence>
<accession>A0ABC9YUR4</accession>
<evidence type="ECO:0000259" key="5">
    <source>
        <dbReference type="PROSITE" id="PS01124"/>
    </source>
</evidence>
<reference evidence="6 9" key="3">
    <citation type="submission" date="2016-10" db="EMBL/GenBank/DDBJ databases">
        <title>Genome sequence of Nocardia seriolae strain EM150506, isolated from Anguila japonica.</title>
        <authorList>
            <person name="Han H.-J."/>
        </authorList>
    </citation>
    <scope>NUCLEOTIDE SEQUENCE [LARGE SCALE GENOMIC DNA]</scope>
    <source>
        <strain evidence="6 9">EM150506</strain>
    </source>
</reference>
<dbReference type="SUPFAM" id="SSF46689">
    <property type="entry name" value="Homeodomain-like"/>
    <property type="match status" value="1"/>
</dbReference>
<keyword evidence="3" id="KW-0804">Transcription</keyword>
<evidence type="ECO:0000256" key="2">
    <source>
        <dbReference type="ARBA" id="ARBA00023125"/>
    </source>
</evidence>
<feature type="region of interest" description="Disordered" evidence="4">
    <location>
        <begin position="62"/>
        <end position="88"/>
    </location>
</feature>
<evidence type="ECO:0000313" key="6">
    <source>
        <dbReference type="EMBL" id="APA94344.1"/>
    </source>
</evidence>
<keyword evidence="2" id="KW-0238">DNA-binding</keyword>